<keyword evidence="1" id="KW-0472">Membrane</keyword>
<dbReference type="AlphaFoldDB" id="A0A183DKD1"/>
<dbReference type="OrthoDB" id="5813557at2759"/>
<reference evidence="2 3" key="2">
    <citation type="submission" date="2018-11" db="EMBL/GenBank/DDBJ databases">
        <authorList>
            <consortium name="Pathogen Informatics"/>
        </authorList>
    </citation>
    <scope>NUCLEOTIDE SEQUENCE [LARGE SCALE GENOMIC DNA]</scope>
</reference>
<organism evidence="4">
    <name type="scientific">Gongylonema pulchrum</name>
    <dbReference type="NCBI Taxonomy" id="637853"/>
    <lineage>
        <taxon>Eukaryota</taxon>
        <taxon>Metazoa</taxon>
        <taxon>Ecdysozoa</taxon>
        <taxon>Nematoda</taxon>
        <taxon>Chromadorea</taxon>
        <taxon>Rhabditida</taxon>
        <taxon>Spirurina</taxon>
        <taxon>Spiruromorpha</taxon>
        <taxon>Spiruroidea</taxon>
        <taxon>Gongylonematidae</taxon>
        <taxon>Gongylonema</taxon>
    </lineage>
</organism>
<accession>A0A183DKD1</accession>
<keyword evidence="1" id="KW-1133">Transmembrane helix</keyword>
<protein>
    <submittedName>
        <fullName evidence="4">Ovule protein</fullName>
    </submittedName>
</protein>
<dbReference type="WBParaSite" id="GPUH_0000918201-mRNA-1">
    <property type="protein sequence ID" value="GPUH_0000918201-mRNA-1"/>
    <property type="gene ID" value="GPUH_0000918201"/>
</dbReference>
<dbReference type="Proteomes" id="UP000271098">
    <property type="component" value="Unassembled WGS sequence"/>
</dbReference>
<evidence type="ECO:0000256" key="1">
    <source>
        <dbReference type="SAM" id="Phobius"/>
    </source>
</evidence>
<evidence type="ECO:0000313" key="2">
    <source>
        <dbReference type="EMBL" id="VDK68929.1"/>
    </source>
</evidence>
<dbReference type="EMBL" id="UYRT01029063">
    <property type="protein sequence ID" value="VDK68929.1"/>
    <property type="molecule type" value="Genomic_DNA"/>
</dbReference>
<feature type="transmembrane region" description="Helical" evidence="1">
    <location>
        <begin position="41"/>
        <end position="60"/>
    </location>
</feature>
<proteinExistence type="predicted"/>
<sequence>MSNVGLDFNQKKMDWEQLVKNIFITEGLSKVLPLLQKLPSGASSVVASLLVCFFPVLVTLRTFTLSQ</sequence>
<evidence type="ECO:0000313" key="3">
    <source>
        <dbReference type="Proteomes" id="UP000271098"/>
    </source>
</evidence>
<name>A0A183DKD1_9BILA</name>
<evidence type="ECO:0000313" key="4">
    <source>
        <dbReference type="WBParaSite" id="GPUH_0000918201-mRNA-1"/>
    </source>
</evidence>
<keyword evidence="1" id="KW-0812">Transmembrane</keyword>
<gene>
    <name evidence="2" type="ORF">GPUH_LOCUS9172</name>
</gene>
<keyword evidence="3" id="KW-1185">Reference proteome</keyword>
<reference evidence="4" key="1">
    <citation type="submission" date="2016-06" db="UniProtKB">
        <authorList>
            <consortium name="WormBaseParasite"/>
        </authorList>
    </citation>
    <scope>IDENTIFICATION</scope>
</reference>